<keyword evidence="10" id="KW-1185">Reference proteome</keyword>
<keyword evidence="2 7" id="KW-0805">Transcription regulation</keyword>
<feature type="domain" description="Alpha box" evidence="8">
    <location>
        <begin position="91"/>
        <end position="148"/>
    </location>
</feature>
<keyword evidence="4 7" id="KW-0804">Transcription</keyword>
<evidence type="ECO:0000256" key="7">
    <source>
        <dbReference type="RuleBase" id="RU003516"/>
    </source>
</evidence>
<dbReference type="EMBL" id="JAGMWT010000006">
    <property type="protein sequence ID" value="KAH7126734.1"/>
    <property type="molecule type" value="Genomic_DNA"/>
</dbReference>
<evidence type="ECO:0000259" key="8">
    <source>
        <dbReference type="PROSITE" id="PS51325"/>
    </source>
</evidence>
<comment type="caution">
    <text evidence="9">The sequence shown here is derived from an EMBL/GenBank/DDBJ whole genome shotgun (WGS) entry which is preliminary data.</text>
</comment>
<dbReference type="InterPro" id="IPR006856">
    <property type="entry name" value="MATalpha_HMGbox"/>
</dbReference>
<evidence type="ECO:0000256" key="5">
    <source>
        <dbReference type="ARBA" id="ARBA00023242"/>
    </source>
</evidence>
<evidence type="ECO:0000256" key="6">
    <source>
        <dbReference type="ARBA" id="ARBA00035106"/>
    </source>
</evidence>
<proteinExistence type="inferred from homology"/>
<evidence type="ECO:0000313" key="10">
    <source>
        <dbReference type="Proteomes" id="UP000700596"/>
    </source>
</evidence>
<dbReference type="GO" id="GO:0005634">
    <property type="term" value="C:nucleus"/>
    <property type="evidence" value="ECO:0007669"/>
    <property type="project" value="UniProtKB-SubCell"/>
</dbReference>
<keyword evidence="5 7" id="KW-0539">Nucleus</keyword>
<dbReference type="OrthoDB" id="5398665at2759"/>
<name>A0A9P9DX94_9PLEO</name>
<sequence length="431" mass="49524">MDIHLEENVRLAEPFETPTIHQVAYFLNSLSIDEIQQFLAVVQNPLRRMKLASSIISLPFPMNCTEPPEPPLVLKQPFIPPKYPRFFPVDKSKKALNAFVAFRCYYIQCDFLRLFPMKKVSSIIGKMWATDPNQPLWFLISKAWSHLRDQIGKRQAPLDVFLRLVCPYLCIPEPELYLALLDWILSVDDEGNPVVHRAENYTGIGSFAAGVSPTSVSVVEIIEHVQSIGYAQEYMMYRDPTLATFWVKDPKSTEGKTRLKFIKRLDRLEEQRLQDLRTAISPEAAAIRAEQDAYHNELAKFHPEDYEPIVEMEISPPDPAKAEPRRPLDFVPEASFMTYFTKQLNEKNVWTAEDQERNRKIALVAIGYYNPLYTSQPFFPAPSNPWVANLFEAATRPHDPKYADNDPNLDPFRPGADGQITLPNVDLLFDH</sequence>
<protein>
    <recommendedName>
        <fullName evidence="1">Mating-type protein MAT-1</fullName>
    </recommendedName>
</protein>
<dbReference type="PROSITE" id="PS51325">
    <property type="entry name" value="ALPHA_BOX"/>
    <property type="match status" value="1"/>
</dbReference>
<dbReference type="AlphaFoldDB" id="A0A9P9DX94"/>
<organism evidence="9 10">
    <name type="scientific">Dendryphion nanum</name>
    <dbReference type="NCBI Taxonomy" id="256645"/>
    <lineage>
        <taxon>Eukaryota</taxon>
        <taxon>Fungi</taxon>
        <taxon>Dikarya</taxon>
        <taxon>Ascomycota</taxon>
        <taxon>Pezizomycotina</taxon>
        <taxon>Dothideomycetes</taxon>
        <taxon>Pleosporomycetidae</taxon>
        <taxon>Pleosporales</taxon>
        <taxon>Torulaceae</taxon>
        <taxon>Dendryphion</taxon>
    </lineage>
</organism>
<evidence type="ECO:0000256" key="1">
    <source>
        <dbReference type="ARBA" id="ARBA00015083"/>
    </source>
</evidence>
<evidence type="ECO:0000256" key="4">
    <source>
        <dbReference type="ARBA" id="ARBA00023163"/>
    </source>
</evidence>
<dbReference type="GO" id="GO:0008301">
    <property type="term" value="F:DNA binding, bending"/>
    <property type="evidence" value="ECO:0007669"/>
    <property type="project" value="InterPro"/>
</dbReference>
<keyword evidence="3 7" id="KW-0238">DNA-binding</keyword>
<comment type="function">
    <text evidence="6">Mating type proteins are sequence specific DNA-binding proteins that act as master switches in fungal differentiation by controlling gene expression in a cell type-specific fashion. Transcriptional activator that induces the transcription of alpha-specific genes.</text>
</comment>
<dbReference type="Pfam" id="PF04769">
    <property type="entry name" value="MATalpha_HMGbox"/>
    <property type="match status" value="1"/>
</dbReference>
<dbReference type="Proteomes" id="UP000700596">
    <property type="component" value="Unassembled WGS sequence"/>
</dbReference>
<evidence type="ECO:0000256" key="2">
    <source>
        <dbReference type="ARBA" id="ARBA00023015"/>
    </source>
</evidence>
<evidence type="ECO:0000313" key="9">
    <source>
        <dbReference type="EMBL" id="KAH7126734.1"/>
    </source>
</evidence>
<evidence type="ECO:0000256" key="3">
    <source>
        <dbReference type="ARBA" id="ARBA00023125"/>
    </source>
</evidence>
<gene>
    <name evidence="9" type="ORF">B0J11DRAFT_567510</name>
</gene>
<comment type="similarity">
    <text evidence="7">Belongs to the MATALPHA1 family.</text>
</comment>
<reference evidence="9" key="1">
    <citation type="journal article" date="2021" name="Nat. Commun.">
        <title>Genetic determinants of endophytism in the Arabidopsis root mycobiome.</title>
        <authorList>
            <person name="Mesny F."/>
            <person name="Miyauchi S."/>
            <person name="Thiergart T."/>
            <person name="Pickel B."/>
            <person name="Atanasova L."/>
            <person name="Karlsson M."/>
            <person name="Huettel B."/>
            <person name="Barry K.W."/>
            <person name="Haridas S."/>
            <person name="Chen C."/>
            <person name="Bauer D."/>
            <person name="Andreopoulos W."/>
            <person name="Pangilinan J."/>
            <person name="LaButti K."/>
            <person name="Riley R."/>
            <person name="Lipzen A."/>
            <person name="Clum A."/>
            <person name="Drula E."/>
            <person name="Henrissat B."/>
            <person name="Kohler A."/>
            <person name="Grigoriev I.V."/>
            <person name="Martin F.M."/>
            <person name="Hacquard S."/>
        </authorList>
    </citation>
    <scope>NUCLEOTIDE SEQUENCE</scope>
    <source>
        <strain evidence="9">MPI-CAGE-CH-0243</strain>
    </source>
</reference>
<comment type="subcellular location">
    <subcellularLocation>
        <location evidence="7">Nucleus</location>
    </subcellularLocation>
</comment>
<dbReference type="GO" id="GO:0045895">
    <property type="term" value="P:positive regulation of mating-type specific transcription, DNA-templated"/>
    <property type="evidence" value="ECO:0007669"/>
    <property type="project" value="InterPro"/>
</dbReference>
<accession>A0A9P9DX94</accession>